<evidence type="ECO:0000256" key="3">
    <source>
        <dbReference type="SAM" id="MobiDB-lite"/>
    </source>
</evidence>
<evidence type="ECO:0000313" key="6">
    <source>
        <dbReference type="Proteomes" id="UP000886689"/>
    </source>
</evidence>
<evidence type="ECO:0000259" key="4">
    <source>
        <dbReference type="Pfam" id="PF05433"/>
    </source>
</evidence>
<organism evidence="5 6">
    <name type="scientific">Candidatus Proximibacter danicus</name>
    <dbReference type="NCBI Taxonomy" id="2954365"/>
    <lineage>
        <taxon>Bacteria</taxon>
        <taxon>Pseudomonadati</taxon>
        <taxon>Pseudomonadota</taxon>
        <taxon>Betaproteobacteria</taxon>
        <taxon>Candidatus Proximibacter</taxon>
    </lineage>
</organism>
<feature type="domain" description="Glycine zipper 2TM" evidence="4">
    <location>
        <begin position="159"/>
        <end position="200"/>
    </location>
</feature>
<evidence type="ECO:0000256" key="2">
    <source>
        <dbReference type="ARBA" id="ARBA00023136"/>
    </source>
</evidence>
<evidence type="ECO:0000256" key="1">
    <source>
        <dbReference type="ARBA" id="ARBA00004370"/>
    </source>
</evidence>
<feature type="region of interest" description="Disordered" evidence="3">
    <location>
        <begin position="78"/>
        <end position="112"/>
    </location>
</feature>
<dbReference type="InterPro" id="IPR051407">
    <property type="entry name" value="Bact_OM_lipoprot/Surf_antigen"/>
</dbReference>
<dbReference type="PANTHER" id="PTHR35603:SF2">
    <property type="entry name" value="OUTER MEMBRANE LIPOPROTEIN"/>
    <property type="match status" value="1"/>
</dbReference>
<dbReference type="Pfam" id="PF05433">
    <property type="entry name" value="Rick_17kDa_Anti"/>
    <property type="match status" value="1"/>
</dbReference>
<sequence>METARKTHPMIIVAAASVTVLSLAGVAALAGWLPGSNAATMQNAAGAPLAAVAPATVTKAESPATINVPAGSTITVEPKSAARRSTSTPRATQQAAANYEAPQPRYTRVAASSTQPVSDNGIYVENARPASNSAPAICNSCGTIQSVQEISNKGEGTGLGAVAGGVLGGLLGSQIGGGNGKKAMAVVGAAGGAFAGHEVEKRVRGETQYQITVRFDDGSTRSYNETTPTQLQNGDRVRLENGRLVML</sequence>
<name>A0A9D7K4N0_9PROT</name>
<dbReference type="Proteomes" id="UP000886689">
    <property type="component" value="Unassembled WGS sequence"/>
</dbReference>
<proteinExistence type="predicted"/>
<dbReference type="GO" id="GO:0019867">
    <property type="term" value="C:outer membrane"/>
    <property type="evidence" value="ECO:0007669"/>
    <property type="project" value="InterPro"/>
</dbReference>
<comment type="caution">
    <text evidence="5">The sequence shown here is derived from an EMBL/GenBank/DDBJ whole genome shotgun (WGS) entry which is preliminary data.</text>
</comment>
<reference evidence="5" key="1">
    <citation type="submission" date="2020-10" db="EMBL/GenBank/DDBJ databases">
        <title>Connecting structure to function with the recovery of over 1000 high-quality activated sludge metagenome-assembled genomes encoding full-length rRNA genes using long-read sequencing.</title>
        <authorList>
            <person name="Singleton C.M."/>
            <person name="Petriglieri F."/>
            <person name="Kristensen J.M."/>
            <person name="Kirkegaard R.H."/>
            <person name="Michaelsen T.Y."/>
            <person name="Andersen M.H."/>
            <person name="Karst S.M."/>
            <person name="Dueholm M.S."/>
            <person name="Nielsen P.H."/>
            <person name="Albertsen M."/>
        </authorList>
    </citation>
    <scope>NUCLEOTIDE SEQUENCE</scope>
    <source>
        <strain evidence="5">Hirt_18-Q3-R61-65_BATAC.395</strain>
    </source>
</reference>
<comment type="subcellular location">
    <subcellularLocation>
        <location evidence="1">Membrane</location>
    </subcellularLocation>
</comment>
<keyword evidence="2" id="KW-0472">Membrane</keyword>
<dbReference type="EMBL" id="JADJUC010000008">
    <property type="protein sequence ID" value="MBK8524301.1"/>
    <property type="molecule type" value="Genomic_DNA"/>
</dbReference>
<evidence type="ECO:0000313" key="5">
    <source>
        <dbReference type="EMBL" id="MBK8524301.1"/>
    </source>
</evidence>
<accession>A0A9D7K4N0</accession>
<dbReference type="AlphaFoldDB" id="A0A9D7K4N0"/>
<protein>
    <submittedName>
        <fullName evidence="5">Glycine zipper 2TM domain-containing protein</fullName>
    </submittedName>
</protein>
<gene>
    <name evidence="5" type="ORF">IPL58_09360</name>
</gene>
<dbReference type="InterPro" id="IPR008816">
    <property type="entry name" value="Gly_zipper_2TM_dom"/>
</dbReference>
<feature type="compositionally biased region" description="Polar residues" evidence="3">
    <location>
        <begin position="83"/>
        <end position="96"/>
    </location>
</feature>
<dbReference type="PANTHER" id="PTHR35603">
    <property type="match status" value="1"/>
</dbReference>